<reference evidence="3" key="1">
    <citation type="journal article" date="2019" name="Int. J. Syst. Evol. Microbiol.">
        <title>The Global Catalogue of Microorganisms (GCM) 10K type strain sequencing project: providing services to taxonomists for standard genome sequencing and annotation.</title>
        <authorList>
            <consortium name="The Broad Institute Genomics Platform"/>
            <consortium name="The Broad Institute Genome Sequencing Center for Infectious Disease"/>
            <person name="Wu L."/>
            <person name="Ma J."/>
        </authorList>
    </citation>
    <scope>NUCLEOTIDE SEQUENCE [LARGE SCALE GENOMIC DNA]</scope>
    <source>
        <strain evidence="3">KCTC 32239</strain>
    </source>
</reference>
<gene>
    <name evidence="2" type="ORF">GCM10011613_22930</name>
</gene>
<dbReference type="InterPro" id="IPR009937">
    <property type="entry name" value="Phage_holin_3_6"/>
</dbReference>
<name>A0ABQ3B7E8_9GAMM</name>
<organism evidence="2 3">
    <name type="scientific">Cellvibrio zantedeschiae</name>
    <dbReference type="NCBI Taxonomy" id="1237077"/>
    <lineage>
        <taxon>Bacteria</taxon>
        <taxon>Pseudomonadati</taxon>
        <taxon>Pseudomonadota</taxon>
        <taxon>Gammaproteobacteria</taxon>
        <taxon>Cellvibrionales</taxon>
        <taxon>Cellvibrionaceae</taxon>
        <taxon>Cellvibrio</taxon>
    </lineage>
</organism>
<keyword evidence="1" id="KW-0472">Membrane</keyword>
<evidence type="ECO:0000313" key="2">
    <source>
        <dbReference type="EMBL" id="GGY77765.1"/>
    </source>
</evidence>
<feature type="transmembrane region" description="Helical" evidence="1">
    <location>
        <begin position="95"/>
        <end position="114"/>
    </location>
</feature>
<comment type="caution">
    <text evidence="2">The sequence shown here is derived from an EMBL/GenBank/DDBJ whole genome shotgun (WGS) entry which is preliminary data.</text>
</comment>
<feature type="transmembrane region" description="Helical" evidence="1">
    <location>
        <begin position="63"/>
        <end position="89"/>
    </location>
</feature>
<sequence length="145" mass="15783">MWKIILEIAKSMTAGKDTDSVNPLQLINLFSSAGSALSAQASLHAQLAQVEWEEEKQRLCQMAIFSVIAFAFFLCFLLVLSAFAIALSWDTPYRIPVFIVLILAHLCVVIWAGLRVKALAALSSNSFAATRAEIAADIALLKSVL</sequence>
<proteinExistence type="predicted"/>
<dbReference type="RefSeq" id="WP_189418736.1">
    <property type="nucleotide sequence ID" value="NZ_BMYZ01000002.1"/>
</dbReference>
<evidence type="ECO:0008006" key="4">
    <source>
        <dbReference type="Google" id="ProtNLM"/>
    </source>
</evidence>
<accession>A0ABQ3B7E8</accession>
<dbReference type="EMBL" id="BMYZ01000002">
    <property type="protein sequence ID" value="GGY77765.1"/>
    <property type="molecule type" value="Genomic_DNA"/>
</dbReference>
<dbReference type="Proteomes" id="UP000619761">
    <property type="component" value="Unassembled WGS sequence"/>
</dbReference>
<keyword evidence="1" id="KW-0812">Transmembrane</keyword>
<keyword evidence="1" id="KW-1133">Transmembrane helix</keyword>
<dbReference type="Pfam" id="PF07332">
    <property type="entry name" value="Phage_holin_3_6"/>
    <property type="match status" value="1"/>
</dbReference>
<evidence type="ECO:0000256" key="1">
    <source>
        <dbReference type="SAM" id="Phobius"/>
    </source>
</evidence>
<evidence type="ECO:0000313" key="3">
    <source>
        <dbReference type="Proteomes" id="UP000619761"/>
    </source>
</evidence>
<protein>
    <recommendedName>
        <fullName evidence="4">Phage holin family protein</fullName>
    </recommendedName>
</protein>
<keyword evidence="3" id="KW-1185">Reference proteome</keyword>